<protein>
    <submittedName>
        <fullName evidence="9">Homeobox protein unc-4-like protein</fullName>
    </submittedName>
</protein>
<evidence type="ECO:0000256" key="2">
    <source>
        <dbReference type="ARBA" id="ARBA00022782"/>
    </source>
</evidence>
<name>A0A443STQ9_9ACAR</name>
<evidence type="ECO:0000256" key="3">
    <source>
        <dbReference type="ARBA" id="ARBA00022902"/>
    </source>
</evidence>
<proteinExistence type="predicted"/>
<keyword evidence="4" id="KW-0805">Transcription regulation</keyword>
<feature type="compositionally biased region" description="Basic and acidic residues" evidence="7">
    <location>
        <begin position="44"/>
        <end position="56"/>
    </location>
</feature>
<feature type="region of interest" description="Disordered" evidence="7">
    <location>
        <begin position="201"/>
        <end position="290"/>
    </location>
</feature>
<comment type="caution">
    <text evidence="9">The sequence shown here is derived from an EMBL/GenBank/DDBJ whole genome shotgun (WGS) entry which is preliminary data.</text>
</comment>
<feature type="domain" description="Homeobox" evidence="8">
    <location>
        <begin position="1"/>
        <end position="16"/>
    </location>
</feature>
<accession>A0A443STQ9</accession>
<keyword evidence="6 9" id="KW-0371">Homeobox</keyword>
<dbReference type="GO" id="GO:1990837">
    <property type="term" value="F:sequence-specific double-stranded DNA binding"/>
    <property type="evidence" value="ECO:0007669"/>
    <property type="project" value="TreeGrafter"/>
</dbReference>
<feature type="compositionally biased region" description="Low complexity" evidence="7">
    <location>
        <begin position="213"/>
        <end position="223"/>
    </location>
</feature>
<dbReference type="AlphaFoldDB" id="A0A443STQ9"/>
<dbReference type="PROSITE" id="PS50071">
    <property type="entry name" value="HOMEOBOX_2"/>
    <property type="match status" value="1"/>
</dbReference>
<evidence type="ECO:0000256" key="6">
    <source>
        <dbReference type="PROSITE-ProRule" id="PRU00108"/>
    </source>
</evidence>
<keyword evidence="1" id="KW-0217">Developmental protein</keyword>
<dbReference type="GO" id="GO:0005634">
    <property type="term" value="C:nucleus"/>
    <property type="evidence" value="ECO:0007669"/>
    <property type="project" value="UniProtKB-SubCell"/>
</dbReference>
<feature type="region of interest" description="Disordered" evidence="7">
    <location>
        <begin position="12"/>
        <end position="56"/>
    </location>
</feature>
<dbReference type="VEuPathDB" id="VectorBase:LDEU001124"/>
<feature type="compositionally biased region" description="Polar residues" evidence="7">
    <location>
        <begin position="67"/>
        <end position="80"/>
    </location>
</feature>
<dbReference type="GO" id="GO:0007399">
    <property type="term" value="P:nervous system development"/>
    <property type="evidence" value="ECO:0007669"/>
    <property type="project" value="UniProtKB-KW"/>
</dbReference>
<evidence type="ECO:0000313" key="10">
    <source>
        <dbReference type="Proteomes" id="UP000288716"/>
    </source>
</evidence>
<dbReference type="InterPro" id="IPR001356">
    <property type="entry name" value="HD"/>
</dbReference>
<feature type="compositionally biased region" description="Polar residues" evidence="7">
    <location>
        <begin position="270"/>
        <end position="290"/>
    </location>
</feature>
<dbReference type="CDD" id="cd00086">
    <property type="entry name" value="homeodomain"/>
    <property type="match status" value="1"/>
</dbReference>
<dbReference type="OrthoDB" id="6159439at2759"/>
<evidence type="ECO:0000313" key="9">
    <source>
        <dbReference type="EMBL" id="RWS30916.1"/>
    </source>
</evidence>
<dbReference type="EMBL" id="NCKV01000338">
    <property type="protein sequence ID" value="RWS30916.1"/>
    <property type="molecule type" value="Genomic_DNA"/>
</dbReference>
<gene>
    <name evidence="9" type="ORF">B4U80_06618</name>
</gene>
<sequence>MLFVWFQNRRAKWRKKENTKKGPGRPAHNAHPQTCSGEPIPPDEIVKRDRDKKEKKLRKQLERQSKRLQQSKLKPGVNTATLTEAIHQTLTELRAINSKKEAKDLLGSETYSLLVDTLNINVADILSKVVPHTYQYQKHQKQSSDPSTTSAQSKGKYNSFSIENLLSNGNKDVKYLHSHCETGRDGKNDVTQPIGFFVSNPSPYSSEFHDDSSNSSADSYMSSPRASSELDVTDHEDIADNNDMGPIDVSMPNRKRLQSEDEEDQRMEEQSLSNLMRTRSVSPATSVSSI</sequence>
<dbReference type="Gene3D" id="1.10.10.60">
    <property type="entry name" value="Homeodomain-like"/>
    <property type="match status" value="1"/>
</dbReference>
<feature type="DNA-binding region" description="Homeobox" evidence="6">
    <location>
        <begin position="3"/>
        <end position="17"/>
    </location>
</feature>
<evidence type="ECO:0000256" key="5">
    <source>
        <dbReference type="ARBA" id="ARBA00023163"/>
    </source>
</evidence>
<evidence type="ECO:0000259" key="8">
    <source>
        <dbReference type="PROSITE" id="PS50071"/>
    </source>
</evidence>
<organism evidence="9 10">
    <name type="scientific">Leptotrombidium deliense</name>
    <dbReference type="NCBI Taxonomy" id="299467"/>
    <lineage>
        <taxon>Eukaryota</taxon>
        <taxon>Metazoa</taxon>
        <taxon>Ecdysozoa</taxon>
        <taxon>Arthropoda</taxon>
        <taxon>Chelicerata</taxon>
        <taxon>Arachnida</taxon>
        <taxon>Acari</taxon>
        <taxon>Acariformes</taxon>
        <taxon>Trombidiformes</taxon>
        <taxon>Prostigmata</taxon>
        <taxon>Anystina</taxon>
        <taxon>Parasitengona</taxon>
        <taxon>Trombiculoidea</taxon>
        <taxon>Trombiculidae</taxon>
        <taxon>Leptotrombidium</taxon>
    </lineage>
</organism>
<feature type="region of interest" description="Disordered" evidence="7">
    <location>
        <begin position="61"/>
        <end position="80"/>
    </location>
</feature>
<evidence type="ECO:0000256" key="7">
    <source>
        <dbReference type="SAM" id="MobiDB-lite"/>
    </source>
</evidence>
<dbReference type="PANTHER" id="PTHR46799:SF1">
    <property type="entry name" value="HOMEOBOX PROTEIN UNC-4 HOMOLOG"/>
    <property type="match status" value="1"/>
</dbReference>
<keyword evidence="6" id="KW-0539">Nucleus</keyword>
<evidence type="ECO:0000256" key="4">
    <source>
        <dbReference type="ARBA" id="ARBA00023015"/>
    </source>
</evidence>
<keyword evidence="10" id="KW-1185">Reference proteome</keyword>
<keyword evidence="2" id="KW-0221">Differentiation</keyword>
<keyword evidence="5" id="KW-0804">Transcription</keyword>
<reference evidence="9 10" key="1">
    <citation type="journal article" date="2018" name="Gigascience">
        <title>Genomes of trombidid mites reveal novel predicted allergens and laterally-transferred genes associated with secondary metabolism.</title>
        <authorList>
            <person name="Dong X."/>
            <person name="Chaisiri K."/>
            <person name="Xia D."/>
            <person name="Armstrong S.D."/>
            <person name="Fang Y."/>
            <person name="Donnelly M.J."/>
            <person name="Kadowaki T."/>
            <person name="McGarry J.W."/>
            <person name="Darby A.C."/>
            <person name="Makepeace B.L."/>
        </authorList>
    </citation>
    <scope>NUCLEOTIDE SEQUENCE [LARGE SCALE GENOMIC DNA]</scope>
    <source>
        <strain evidence="9">UoL-UT</strain>
    </source>
</reference>
<dbReference type="Proteomes" id="UP000288716">
    <property type="component" value="Unassembled WGS sequence"/>
</dbReference>
<dbReference type="PANTHER" id="PTHR46799">
    <property type="entry name" value="HOMEOBOX PROTEIN UNC-4 HOMOLOG"/>
    <property type="match status" value="1"/>
</dbReference>
<comment type="subcellular location">
    <subcellularLocation>
        <location evidence="6">Nucleus</location>
    </subcellularLocation>
</comment>
<evidence type="ECO:0000256" key="1">
    <source>
        <dbReference type="ARBA" id="ARBA00022473"/>
    </source>
</evidence>
<keyword evidence="3" id="KW-0524">Neurogenesis</keyword>
<keyword evidence="6 9" id="KW-0238">DNA-binding</keyword>
<dbReference type="GO" id="GO:0010468">
    <property type="term" value="P:regulation of gene expression"/>
    <property type="evidence" value="ECO:0007669"/>
    <property type="project" value="TreeGrafter"/>
</dbReference>
<dbReference type="STRING" id="299467.A0A443STQ9"/>
<dbReference type="GO" id="GO:0030154">
    <property type="term" value="P:cell differentiation"/>
    <property type="evidence" value="ECO:0007669"/>
    <property type="project" value="UniProtKB-KW"/>
</dbReference>